<dbReference type="InterPro" id="IPR000994">
    <property type="entry name" value="Pept_M24"/>
</dbReference>
<feature type="domain" description="Peptidase M24" evidence="4">
    <location>
        <begin position="149"/>
        <end position="351"/>
    </location>
</feature>
<evidence type="ECO:0000256" key="2">
    <source>
        <dbReference type="ARBA" id="ARBA00008766"/>
    </source>
</evidence>
<accession>A0A0R1RCH9</accession>
<dbReference type="Proteomes" id="UP000051999">
    <property type="component" value="Unassembled WGS sequence"/>
</dbReference>
<dbReference type="AlphaFoldDB" id="A0A0R1RCH9"/>
<protein>
    <submittedName>
        <fullName evidence="6">PepQ protein</fullName>
    </submittedName>
</protein>
<dbReference type="Pfam" id="PF00557">
    <property type="entry name" value="Peptidase_M24"/>
    <property type="match status" value="1"/>
</dbReference>
<evidence type="ECO:0000256" key="3">
    <source>
        <dbReference type="ARBA" id="ARBA00023211"/>
    </source>
</evidence>
<dbReference type="InterPro" id="IPR050659">
    <property type="entry name" value="Peptidase_M24B"/>
</dbReference>
<dbReference type="Gene3D" id="3.90.230.10">
    <property type="entry name" value="Creatinase/methionine aminopeptidase superfamily"/>
    <property type="match status" value="1"/>
</dbReference>
<dbReference type="Gene3D" id="3.40.350.10">
    <property type="entry name" value="Creatinase/prolidase N-terminal domain"/>
    <property type="match status" value="1"/>
</dbReference>
<proteinExistence type="inferred from homology"/>
<organism evidence="6 7">
    <name type="scientific">Furfurilactobacillus rossiae DSM 15814</name>
    <dbReference type="NCBI Taxonomy" id="1114972"/>
    <lineage>
        <taxon>Bacteria</taxon>
        <taxon>Bacillati</taxon>
        <taxon>Bacillota</taxon>
        <taxon>Bacilli</taxon>
        <taxon>Lactobacillales</taxon>
        <taxon>Lactobacillaceae</taxon>
        <taxon>Furfurilactobacillus</taxon>
    </lineage>
</organism>
<feature type="domain" description="Creatinase N-terminal" evidence="5">
    <location>
        <begin position="7"/>
        <end position="141"/>
    </location>
</feature>
<comment type="cofactor">
    <cofactor evidence="1">
        <name>Mn(2+)</name>
        <dbReference type="ChEBI" id="CHEBI:29035"/>
    </cofactor>
</comment>
<dbReference type="RefSeq" id="WP_017261164.1">
    <property type="nucleotide sequence ID" value="NZ_AUAW01000011.1"/>
</dbReference>
<dbReference type="InterPro" id="IPR029149">
    <property type="entry name" value="Creatin/AminoP/Spt16_N"/>
</dbReference>
<dbReference type="STRING" id="1114972.FD35_GL000543"/>
<gene>
    <name evidence="6" type="ORF">FD35_GL000543</name>
</gene>
<name>A0A0R1RCH9_9LACO</name>
<dbReference type="EMBL" id="AZFF01000010">
    <property type="protein sequence ID" value="KRL54142.1"/>
    <property type="molecule type" value="Genomic_DNA"/>
</dbReference>
<dbReference type="OrthoDB" id="9806388at2"/>
<comment type="caution">
    <text evidence="6">The sequence shown here is derived from an EMBL/GenBank/DDBJ whole genome shotgun (WGS) entry which is preliminary data.</text>
</comment>
<evidence type="ECO:0000259" key="5">
    <source>
        <dbReference type="Pfam" id="PF01321"/>
    </source>
</evidence>
<keyword evidence="7" id="KW-1185">Reference proteome</keyword>
<dbReference type="PANTHER" id="PTHR46112">
    <property type="entry name" value="AMINOPEPTIDASE"/>
    <property type="match status" value="1"/>
</dbReference>
<evidence type="ECO:0000256" key="1">
    <source>
        <dbReference type="ARBA" id="ARBA00001936"/>
    </source>
</evidence>
<dbReference type="SUPFAM" id="SSF53092">
    <property type="entry name" value="Creatinase/prolidase N-terminal domain"/>
    <property type="match status" value="1"/>
</dbReference>
<sequence length="368" mass="40400">MADYSQLKQVQQWIGKQGMDLGYFSNFQTIQYLTGFGSDPIERVLALFVFPDADPFLFCPALEVEAVKDTGWPYGVYGYLDHENAYAMIAGQIKARTSSPAKWAIEMGNLTIERFNKMHEQFPDAMFDLDATDYIANLRVIKTPHEIELLNAAGAEADYAFEIGFKAVAAGVPEQRVAAELQYALMKRGVMNMSFDTLIQAGAHAAEPHGATGANKIENNELILFDLGTIHEGYISDASRTVALGKLSDKQADIYKVCLEAQLAAMDAAKPGITAAQLDKVARDIISKAGYGEYFIHRLGHGMGQSEHEFPSIMEGNDLVLKEGMCFSIEPGIYIPDVAGVRIEDCVHITADGCEPFTHTSKDLTYVG</sequence>
<dbReference type="CDD" id="cd01092">
    <property type="entry name" value="APP-like"/>
    <property type="match status" value="1"/>
</dbReference>
<evidence type="ECO:0000259" key="4">
    <source>
        <dbReference type="Pfam" id="PF00557"/>
    </source>
</evidence>
<dbReference type="PANTHER" id="PTHR46112:SF10">
    <property type="entry name" value="DIPEPTIDASE YKVY-RELATED"/>
    <property type="match status" value="1"/>
</dbReference>
<dbReference type="Pfam" id="PF01321">
    <property type="entry name" value="Creatinase_N"/>
    <property type="match status" value="1"/>
</dbReference>
<reference evidence="6 7" key="1">
    <citation type="journal article" date="2015" name="Genome Announc.">
        <title>Expanding the biotechnology potential of lactobacilli through comparative genomics of 213 strains and associated genera.</title>
        <authorList>
            <person name="Sun Z."/>
            <person name="Harris H.M."/>
            <person name="McCann A."/>
            <person name="Guo C."/>
            <person name="Argimon S."/>
            <person name="Zhang W."/>
            <person name="Yang X."/>
            <person name="Jeffery I.B."/>
            <person name="Cooney J.C."/>
            <person name="Kagawa T.F."/>
            <person name="Liu W."/>
            <person name="Song Y."/>
            <person name="Salvetti E."/>
            <person name="Wrobel A."/>
            <person name="Rasinkangas P."/>
            <person name="Parkhill J."/>
            <person name="Rea M.C."/>
            <person name="O'Sullivan O."/>
            <person name="Ritari J."/>
            <person name="Douillard F.P."/>
            <person name="Paul Ross R."/>
            <person name="Yang R."/>
            <person name="Briner A.E."/>
            <person name="Felis G.E."/>
            <person name="de Vos W.M."/>
            <person name="Barrangou R."/>
            <person name="Klaenhammer T.R."/>
            <person name="Caufield P.W."/>
            <person name="Cui Y."/>
            <person name="Zhang H."/>
            <person name="O'Toole P.W."/>
        </authorList>
    </citation>
    <scope>NUCLEOTIDE SEQUENCE [LARGE SCALE GENOMIC DNA]</scope>
    <source>
        <strain evidence="6 7">DSM 15814</strain>
    </source>
</reference>
<dbReference type="PATRIC" id="fig|1114972.6.peg.543"/>
<comment type="similarity">
    <text evidence="2">Belongs to the peptidase M24B family.</text>
</comment>
<dbReference type="InterPro" id="IPR036005">
    <property type="entry name" value="Creatinase/aminopeptidase-like"/>
</dbReference>
<keyword evidence="3" id="KW-0464">Manganese</keyword>
<evidence type="ECO:0000313" key="7">
    <source>
        <dbReference type="Proteomes" id="UP000051999"/>
    </source>
</evidence>
<dbReference type="eggNOG" id="COG0006">
    <property type="taxonomic scope" value="Bacteria"/>
</dbReference>
<dbReference type="InterPro" id="IPR000587">
    <property type="entry name" value="Creatinase_N"/>
</dbReference>
<evidence type="ECO:0000313" key="6">
    <source>
        <dbReference type="EMBL" id="KRL54142.1"/>
    </source>
</evidence>
<dbReference type="SUPFAM" id="SSF55920">
    <property type="entry name" value="Creatinase/aminopeptidase"/>
    <property type="match status" value="1"/>
</dbReference>